<evidence type="ECO:0000313" key="2">
    <source>
        <dbReference type="RefSeq" id="XP_073803828.1"/>
    </source>
</evidence>
<keyword evidence="1" id="KW-1185">Reference proteome</keyword>
<organism evidence="1 2">
    <name type="scientific">Danio rerio</name>
    <name type="common">Zebrafish</name>
    <name type="synonym">Brachydanio rerio</name>
    <dbReference type="NCBI Taxonomy" id="7955"/>
    <lineage>
        <taxon>Eukaryota</taxon>
        <taxon>Metazoa</taxon>
        <taxon>Chordata</taxon>
        <taxon>Craniata</taxon>
        <taxon>Vertebrata</taxon>
        <taxon>Euteleostomi</taxon>
        <taxon>Actinopterygii</taxon>
        <taxon>Neopterygii</taxon>
        <taxon>Teleostei</taxon>
        <taxon>Ostariophysi</taxon>
        <taxon>Cypriniformes</taxon>
        <taxon>Danionidae</taxon>
        <taxon>Danioninae</taxon>
        <taxon>Danio</taxon>
    </lineage>
</organism>
<dbReference type="RefSeq" id="XP_073803828.1">
    <property type="nucleotide sequence ID" value="XM_073947727.1"/>
</dbReference>
<accession>A0AC58JBG5</accession>
<reference evidence="2" key="1">
    <citation type="submission" date="2025-08" db="UniProtKB">
        <authorList>
            <consortium name="RefSeq"/>
        </authorList>
    </citation>
    <scope>IDENTIFICATION</scope>
    <source>
        <strain evidence="2">Tuebingen</strain>
        <tissue evidence="2">Fibroblasts and whole tissue</tissue>
    </source>
</reference>
<evidence type="ECO:0000313" key="1">
    <source>
        <dbReference type="Proteomes" id="UP000000437"/>
    </source>
</evidence>
<protein>
    <submittedName>
        <fullName evidence="2">Uncharacterized protein</fullName>
    </submittedName>
</protein>
<sequence length="401" mass="45635">MLLDQIADALDILAAALQAPQVETDHVLITLENISSVLAVLAANGDLPNEERVFTVLHMLIQEVDKSNSMTIMSREQLMFFLENQFKVPDIAQIFAVSVRTIRRRMTEYGLSVGQTYSEITDVQLAQLVSDYILHCPNAGIRTVTGHLNSCGIRWRIVIHGGIDGFSRRIMYLCAANNNRASTVLQCFLTAVNQHGLPHHVRSDKGGENVEVARYMLEHPEKGPDRRSHITGKSVHNQRIERLWRDMWCCVVCNYYTIFRFLEYNGMLDPDQDLYIICLHYVFLTRLNWHLKQFVQMWDRHPLSTEGNRSPLQLWIAGLLLGHQEYPDQIDITNWGIDWDGPVAAPDSEAIEVPVPSPDMRHRVEEQLKANIDPFITTESSGVDIYLQAISLAQAFIATQS</sequence>
<proteinExistence type="predicted"/>
<dbReference type="Proteomes" id="UP000000437">
    <property type="component" value="Chromosome 4"/>
</dbReference>
<gene>
    <name evidence="2" type="primary">LOC141381668</name>
</gene>
<name>A0AC58JBG5_DANRE</name>